<reference evidence="2" key="1">
    <citation type="submission" date="2022-11" db="UniProtKB">
        <authorList>
            <consortium name="WormBaseParasite"/>
        </authorList>
    </citation>
    <scope>IDENTIFICATION</scope>
</reference>
<sequence>MSILRNSRSNSIVSGSIPRYNGHGNGKYEYNDDDIEYVHDRHHSHLNSSRKPTIPEEDADYDSDFPEYDDAQVTGFMRHVSTIQSGLDNFVKNNSKLIKYGIILLIVILYHVWLGFAIHKNYSRSEFMMIMTILAWVATFYYYIFKPRFGEMIEHNIIMPGQELFDTLWKILIIKMGFYIILFLAIAAFIIIDTWHDRTRLIGVGGMAFFIFFMFVFSKSPSQINWRPVIWGFFLQFVLGLLVLRWDWGRDKFERASHYIVVFLDYTNNGTEFVYGFLSAPPNICGMDPVFAFSSIQVVIYFGSIVALLYYYGIMQVILKWMAWFMQITLGTTATESLNACACIFLGQSEAPLLIKPYLDKMTATPLLIKPYLDKMTASEIHAVMTSGFSCIAGSLFAAYISFGACPIYLLSSTVMSAPGSLACSKILFPETKKSKLTKIEDLELPKGEESNALECISNGAVMAIDLVMAIVANLIVFLALLAFIDNIIHYTGSMIGYNDWDFELIMGYLFYPLAYIMGVTSSSAETKKVAQLMGTKTVLNEFIAYQKLGKMVAAKELSARAQMIATYALCGFSNFSSIGIQLGVLGGMVPQKKPLLSKIALRALMAGCISCFMTASLAGILVETPLKCDQPQSSSHCFNVTLYEEILENLTSTTYSTTTFSTTTLLPKFHNEL</sequence>
<dbReference type="WBParaSite" id="JU765_v2.g17869.t1">
    <property type="protein sequence ID" value="JU765_v2.g17869.t1"/>
    <property type="gene ID" value="JU765_v2.g17869"/>
</dbReference>
<name>A0AC34QNM9_9BILA</name>
<proteinExistence type="predicted"/>
<evidence type="ECO:0000313" key="1">
    <source>
        <dbReference type="Proteomes" id="UP000887576"/>
    </source>
</evidence>
<dbReference type="Proteomes" id="UP000887576">
    <property type="component" value="Unplaced"/>
</dbReference>
<accession>A0AC34QNM9</accession>
<evidence type="ECO:0000313" key="2">
    <source>
        <dbReference type="WBParaSite" id="JU765_v2.g17869.t1"/>
    </source>
</evidence>
<organism evidence="1 2">
    <name type="scientific">Panagrolaimus sp. JU765</name>
    <dbReference type="NCBI Taxonomy" id="591449"/>
    <lineage>
        <taxon>Eukaryota</taxon>
        <taxon>Metazoa</taxon>
        <taxon>Ecdysozoa</taxon>
        <taxon>Nematoda</taxon>
        <taxon>Chromadorea</taxon>
        <taxon>Rhabditida</taxon>
        <taxon>Tylenchina</taxon>
        <taxon>Panagrolaimomorpha</taxon>
        <taxon>Panagrolaimoidea</taxon>
        <taxon>Panagrolaimidae</taxon>
        <taxon>Panagrolaimus</taxon>
    </lineage>
</organism>
<protein>
    <submittedName>
        <fullName evidence="2">Sodium/nucleoside cotransporter</fullName>
    </submittedName>
</protein>